<dbReference type="InterPro" id="IPR037396">
    <property type="entry name" value="FMN_HAD"/>
</dbReference>
<gene>
    <name evidence="7" type="ORF">ACFFGY_16560</name>
</gene>
<dbReference type="InterPro" id="IPR013785">
    <property type="entry name" value="Aldolase_TIM"/>
</dbReference>
<dbReference type="PANTHER" id="PTHR10578:SF107">
    <property type="entry name" value="2-HYDROXYACID OXIDASE 1"/>
    <property type="match status" value="1"/>
</dbReference>
<sequence length="406" mass="43731">MASVPSPPDARPVVRPAPALRRILNLHDFEPAARGVLPRPLFGYVAGAAEDNATLADNRAAFAEYGFSPRILTDVSRRLQAVELLGTRWNAPFGIAPMGLAAMMSYRGDLVLARAAAGAGIPMVLSGTSLIPMEEVARAAPDSWFQAYLPGEPDRIAALVSRAERAGFTTLVLTVDTAVLPSRENNVRNGFSTPLRPSLRLAWDGMIRPRWLAGMLARTLLRHGMPHFENSYAERGAPIIARNAQRDLGKRDHLNWTHLEQIRRQWRGKLLVKGIIRGEDAARAREIGADAVIVSTHGGRQLDGTVASLRALPEVVAAAGGMPVLLDSGVRRGTDVLKAIALGARFVFVGRPFLFAAAVAGEEGVRHAISLLSGEVDRDMAMLGINSLEELDSSWLRRIGGVVHGG</sequence>
<reference evidence="7 8" key="1">
    <citation type="submission" date="2024-09" db="EMBL/GenBank/DDBJ databases">
        <authorList>
            <person name="Sun Q."/>
            <person name="Mori K."/>
        </authorList>
    </citation>
    <scope>NUCLEOTIDE SEQUENCE [LARGE SCALE GENOMIC DNA]</scope>
    <source>
        <strain evidence="7 8">TBRC 5777</strain>
    </source>
</reference>
<evidence type="ECO:0000256" key="1">
    <source>
        <dbReference type="ARBA" id="ARBA00001917"/>
    </source>
</evidence>
<dbReference type="CDD" id="cd02809">
    <property type="entry name" value="alpha_hydroxyacid_oxid_FMN"/>
    <property type="match status" value="1"/>
</dbReference>
<dbReference type="PROSITE" id="PS51349">
    <property type="entry name" value="FMN_HYDROXY_ACID_DH_2"/>
    <property type="match status" value="1"/>
</dbReference>
<evidence type="ECO:0000256" key="2">
    <source>
        <dbReference type="ARBA" id="ARBA00022630"/>
    </source>
</evidence>
<keyword evidence="2" id="KW-0285">Flavoprotein</keyword>
<evidence type="ECO:0000259" key="6">
    <source>
        <dbReference type="PROSITE" id="PS51349"/>
    </source>
</evidence>
<protein>
    <submittedName>
        <fullName evidence="7">Alpha-hydroxy acid oxidase</fullName>
        <ecNumber evidence="7">1.-.-.-</ecNumber>
    </submittedName>
</protein>
<comment type="caution">
    <text evidence="7">The sequence shown here is derived from an EMBL/GenBank/DDBJ whole genome shotgun (WGS) entry which is preliminary data.</text>
</comment>
<feature type="domain" description="FMN hydroxy acid dehydrogenase" evidence="6">
    <location>
        <begin position="18"/>
        <end position="401"/>
    </location>
</feature>
<keyword evidence="4 7" id="KW-0560">Oxidoreductase</keyword>
<dbReference type="EMBL" id="JBHLUN010000011">
    <property type="protein sequence ID" value="MFC0409865.1"/>
    <property type="molecule type" value="Genomic_DNA"/>
</dbReference>
<evidence type="ECO:0000313" key="8">
    <source>
        <dbReference type="Proteomes" id="UP001589865"/>
    </source>
</evidence>
<dbReference type="PIRSF" id="PIRSF000138">
    <property type="entry name" value="Al-hdrx_acd_dh"/>
    <property type="match status" value="1"/>
</dbReference>
<evidence type="ECO:0000256" key="5">
    <source>
        <dbReference type="ARBA" id="ARBA00024042"/>
    </source>
</evidence>
<proteinExistence type="inferred from homology"/>
<dbReference type="Proteomes" id="UP001589865">
    <property type="component" value="Unassembled WGS sequence"/>
</dbReference>
<dbReference type="SUPFAM" id="SSF51395">
    <property type="entry name" value="FMN-linked oxidoreductases"/>
    <property type="match status" value="1"/>
</dbReference>
<evidence type="ECO:0000256" key="3">
    <source>
        <dbReference type="ARBA" id="ARBA00022643"/>
    </source>
</evidence>
<dbReference type="Gene3D" id="3.20.20.70">
    <property type="entry name" value="Aldolase class I"/>
    <property type="match status" value="1"/>
</dbReference>
<dbReference type="InterPro" id="IPR000262">
    <property type="entry name" value="FMN-dep_DH"/>
</dbReference>
<evidence type="ECO:0000313" key="7">
    <source>
        <dbReference type="EMBL" id="MFC0409865.1"/>
    </source>
</evidence>
<evidence type="ECO:0000256" key="4">
    <source>
        <dbReference type="ARBA" id="ARBA00023002"/>
    </source>
</evidence>
<dbReference type="RefSeq" id="WP_377045615.1">
    <property type="nucleotide sequence ID" value="NZ_JBHLUN010000011.1"/>
</dbReference>
<dbReference type="PANTHER" id="PTHR10578">
    <property type="entry name" value="S -2-HYDROXY-ACID OXIDASE-RELATED"/>
    <property type="match status" value="1"/>
</dbReference>
<keyword evidence="8" id="KW-1185">Reference proteome</keyword>
<organism evidence="7 8">
    <name type="scientific">Roseomonas elaeocarpi</name>
    <dbReference type="NCBI Taxonomy" id="907779"/>
    <lineage>
        <taxon>Bacteria</taxon>
        <taxon>Pseudomonadati</taxon>
        <taxon>Pseudomonadota</taxon>
        <taxon>Alphaproteobacteria</taxon>
        <taxon>Acetobacterales</taxon>
        <taxon>Roseomonadaceae</taxon>
        <taxon>Roseomonas</taxon>
    </lineage>
</organism>
<dbReference type="EC" id="1.-.-.-" evidence="7"/>
<accession>A0ABV6JWM1</accession>
<dbReference type="InterPro" id="IPR012133">
    <property type="entry name" value="Alpha-hydoxy_acid_DH_FMN"/>
</dbReference>
<comment type="similarity">
    <text evidence="5">Belongs to the FMN-dependent alpha-hydroxy acid dehydrogenase family.</text>
</comment>
<dbReference type="GO" id="GO:0016491">
    <property type="term" value="F:oxidoreductase activity"/>
    <property type="evidence" value="ECO:0007669"/>
    <property type="project" value="UniProtKB-KW"/>
</dbReference>
<keyword evidence="3" id="KW-0288">FMN</keyword>
<dbReference type="Pfam" id="PF01070">
    <property type="entry name" value="FMN_dh"/>
    <property type="match status" value="1"/>
</dbReference>
<name>A0ABV6JWM1_9PROT</name>
<comment type="cofactor">
    <cofactor evidence="1">
        <name>FMN</name>
        <dbReference type="ChEBI" id="CHEBI:58210"/>
    </cofactor>
</comment>